<dbReference type="AlphaFoldDB" id="A0AAE1LVU4"/>
<dbReference type="InterPro" id="IPR046700">
    <property type="entry name" value="DUF6570"/>
</dbReference>
<gene>
    <name evidence="2" type="ORF">KUF71_008951</name>
</gene>
<dbReference type="Proteomes" id="UP001219518">
    <property type="component" value="Unassembled WGS sequence"/>
</dbReference>
<accession>A0AAE1LVU4</accession>
<proteinExistence type="predicted"/>
<keyword evidence="3" id="KW-1185">Reference proteome</keyword>
<sequence length="202" mass="23446">MCKKNQVKIIKKSTLEQKGFKTRFIKKLFSVENSDTEEFCKTCVTYIDKGEIPKLSLENGLRFPVVAEEIQKLNRVEERLLAPRHVFQTRWTVNGAAGQFKTKGGIVNVPVDMDTTVNHIPRAFDDSNMIHVKLARRMKYLNNYMSGNVRPKLLHNAAKKFILTPLALEEGIELSNDWYQDHSTNEHEYISHETDFYWNNAI</sequence>
<protein>
    <submittedName>
        <fullName evidence="2">Glutamyl-tRNA(Gln) amidotransferase subunit D</fullName>
    </submittedName>
</protein>
<feature type="domain" description="DUF6570" evidence="1">
    <location>
        <begin position="49"/>
        <end position="145"/>
    </location>
</feature>
<dbReference type="EMBL" id="JAHWGI010001430">
    <property type="protein sequence ID" value="KAK3931732.1"/>
    <property type="molecule type" value="Genomic_DNA"/>
</dbReference>
<reference evidence="2" key="1">
    <citation type="submission" date="2021-07" db="EMBL/GenBank/DDBJ databases">
        <authorList>
            <person name="Catto M.A."/>
            <person name="Jacobson A."/>
            <person name="Kennedy G."/>
            <person name="Labadie P."/>
            <person name="Hunt B.G."/>
            <person name="Srinivasan R."/>
        </authorList>
    </citation>
    <scope>NUCLEOTIDE SEQUENCE</scope>
    <source>
        <strain evidence="2">PL_HMW_Pooled</strain>
        <tissue evidence="2">Head</tissue>
    </source>
</reference>
<dbReference type="Pfam" id="PF20209">
    <property type="entry name" value="DUF6570"/>
    <property type="match status" value="1"/>
</dbReference>
<evidence type="ECO:0000313" key="3">
    <source>
        <dbReference type="Proteomes" id="UP001219518"/>
    </source>
</evidence>
<evidence type="ECO:0000313" key="2">
    <source>
        <dbReference type="EMBL" id="KAK3931732.1"/>
    </source>
</evidence>
<reference evidence="2" key="2">
    <citation type="journal article" date="2023" name="BMC Genomics">
        <title>Pest status, molecular evolution, and epigenetic factors derived from the genome assembly of Frankliniella fusca, a thysanopteran phytovirus vector.</title>
        <authorList>
            <person name="Catto M.A."/>
            <person name="Labadie P.E."/>
            <person name="Jacobson A.L."/>
            <person name="Kennedy G.G."/>
            <person name="Srinivasan R."/>
            <person name="Hunt B.G."/>
        </authorList>
    </citation>
    <scope>NUCLEOTIDE SEQUENCE</scope>
    <source>
        <strain evidence="2">PL_HMW_Pooled</strain>
    </source>
</reference>
<organism evidence="2 3">
    <name type="scientific">Frankliniella fusca</name>
    <dbReference type="NCBI Taxonomy" id="407009"/>
    <lineage>
        <taxon>Eukaryota</taxon>
        <taxon>Metazoa</taxon>
        <taxon>Ecdysozoa</taxon>
        <taxon>Arthropoda</taxon>
        <taxon>Hexapoda</taxon>
        <taxon>Insecta</taxon>
        <taxon>Pterygota</taxon>
        <taxon>Neoptera</taxon>
        <taxon>Paraneoptera</taxon>
        <taxon>Thysanoptera</taxon>
        <taxon>Terebrantia</taxon>
        <taxon>Thripoidea</taxon>
        <taxon>Thripidae</taxon>
        <taxon>Frankliniella</taxon>
    </lineage>
</organism>
<evidence type="ECO:0000259" key="1">
    <source>
        <dbReference type="Pfam" id="PF20209"/>
    </source>
</evidence>
<name>A0AAE1LVU4_9NEOP</name>
<comment type="caution">
    <text evidence="2">The sequence shown here is derived from an EMBL/GenBank/DDBJ whole genome shotgun (WGS) entry which is preliminary data.</text>
</comment>